<dbReference type="GO" id="GO:0005975">
    <property type="term" value="P:carbohydrate metabolic process"/>
    <property type="evidence" value="ECO:0007669"/>
    <property type="project" value="InterPro"/>
</dbReference>
<dbReference type="RefSeq" id="XP_018026195.1">
    <property type="nucleotide sequence ID" value="XM_018170706.2"/>
</dbReference>
<dbReference type="AlphaFoldDB" id="A0A8B7PJM6"/>
<dbReference type="KEGG" id="hazt:108681653"/>
<dbReference type="PROSITE" id="PS50068">
    <property type="entry name" value="LDLRA_2"/>
    <property type="match status" value="1"/>
</dbReference>
<feature type="disulfide bond" evidence="2">
    <location>
        <begin position="118"/>
        <end position="133"/>
    </location>
</feature>
<dbReference type="Pfam" id="PF00057">
    <property type="entry name" value="Ldl_recept_a"/>
    <property type="match status" value="1"/>
</dbReference>
<evidence type="ECO:0000313" key="5">
    <source>
        <dbReference type="RefSeq" id="XP_018026195.1"/>
    </source>
</evidence>
<dbReference type="Gene3D" id="3.20.20.370">
    <property type="entry name" value="Glycoside hydrolase/deacetylase"/>
    <property type="match status" value="1"/>
</dbReference>
<dbReference type="OrthoDB" id="504708at2759"/>
<dbReference type="OMA" id="MECPREY"/>
<sequence>MDPEVYCPGRGPQELFRAQQPADITEEEAHATCRSYYRCVPGGGNRMRVIHSKCGGLMFFDVELQTCQLRNKVHNCAKWEQAQKPKPKWPRNYNDETPCTAEEIECGSGECLGKERFCDDIPDCEDGSDENICSDPEMDPNAAERCNPTTCLWAEGCFCSVDGSRIPDDLPPAQTPQMIMITFTGSVSEESFKVYQEIFGKSITNKGNDCTPKATFFVSHVFSNYSAIQELHRQGHEIAVSSITNNADKNYWSSLSVADFEAEFDGGRLIAETFANISQGEILGLRVPLGRVGGNNQFRMMTEMGFLYDSSIAAPRGPSPLWPYTLTHRMPHKCIGTDQNCPTRNFTAWEMVLNELDRREDSTYSEQVTGCHLIDQCSGIVDPKQFRAFLESNLQQHYTTNRAPLGLHFTSSYFLTRQSFLREFTKWIADVAARGDFFFVTMMQAIQWMESPTEITALNNFEEWKRTCVPTGQPNCVLPNPCKRRPPRILAIEGSMALHTCMECPREYPWLYNPLGDILDLDDL</sequence>
<name>A0A8B7PJM6_HYAAZ</name>
<dbReference type="GeneID" id="108681653"/>
<dbReference type="InterPro" id="IPR002557">
    <property type="entry name" value="Chitin-bd_dom"/>
</dbReference>
<dbReference type="InterPro" id="IPR023415">
    <property type="entry name" value="LDLR_class-A_CS"/>
</dbReference>
<keyword evidence="1 2" id="KW-1015">Disulfide bond</keyword>
<dbReference type="InterPro" id="IPR002172">
    <property type="entry name" value="LDrepeatLR_classA_rpt"/>
</dbReference>
<dbReference type="InterPro" id="IPR036508">
    <property type="entry name" value="Chitin-bd_dom_sf"/>
</dbReference>
<dbReference type="SUPFAM" id="SSF57625">
    <property type="entry name" value="Invertebrate chitin-binding proteins"/>
    <property type="match status" value="1"/>
</dbReference>
<feature type="disulfide bond" evidence="2">
    <location>
        <begin position="99"/>
        <end position="111"/>
    </location>
</feature>
<feature type="disulfide bond" evidence="2">
    <location>
        <begin position="106"/>
        <end position="124"/>
    </location>
</feature>
<dbReference type="InterPro" id="IPR036055">
    <property type="entry name" value="LDL_receptor-like_sf"/>
</dbReference>
<dbReference type="PROSITE" id="PS01209">
    <property type="entry name" value="LDLRA_1"/>
    <property type="match status" value="1"/>
</dbReference>
<dbReference type="PANTHER" id="PTHR45985:SF6">
    <property type="entry name" value="FI03450P"/>
    <property type="match status" value="1"/>
</dbReference>
<gene>
    <name evidence="5" type="primary">LOC108681653</name>
</gene>
<dbReference type="SMART" id="SM00192">
    <property type="entry name" value="LDLa"/>
    <property type="match status" value="1"/>
</dbReference>
<protein>
    <submittedName>
        <fullName evidence="5">Chitin deacetylase 1</fullName>
    </submittedName>
</protein>
<dbReference type="SUPFAM" id="SSF88713">
    <property type="entry name" value="Glycoside hydrolase/deacetylase"/>
    <property type="match status" value="1"/>
</dbReference>
<dbReference type="Gene3D" id="4.10.400.10">
    <property type="entry name" value="Low-density Lipoprotein Receptor"/>
    <property type="match status" value="1"/>
</dbReference>
<organism evidence="4 5">
    <name type="scientific">Hyalella azteca</name>
    <name type="common">Amphipod</name>
    <dbReference type="NCBI Taxonomy" id="294128"/>
    <lineage>
        <taxon>Eukaryota</taxon>
        <taxon>Metazoa</taxon>
        <taxon>Ecdysozoa</taxon>
        <taxon>Arthropoda</taxon>
        <taxon>Crustacea</taxon>
        <taxon>Multicrustacea</taxon>
        <taxon>Malacostraca</taxon>
        <taxon>Eumalacostraca</taxon>
        <taxon>Peracarida</taxon>
        <taxon>Amphipoda</taxon>
        <taxon>Senticaudata</taxon>
        <taxon>Talitrida</taxon>
        <taxon>Talitroidea</taxon>
        <taxon>Hyalellidae</taxon>
        <taxon>Hyalella</taxon>
    </lineage>
</organism>
<dbReference type="PANTHER" id="PTHR45985">
    <property type="match status" value="1"/>
</dbReference>
<keyword evidence="4" id="KW-1185">Reference proteome</keyword>
<dbReference type="GO" id="GO:0005576">
    <property type="term" value="C:extracellular region"/>
    <property type="evidence" value="ECO:0007669"/>
    <property type="project" value="InterPro"/>
</dbReference>
<dbReference type="SUPFAM" id="SSF57424">
    <property type="entry name" value="LDL receptor-like module"/>
    <property type="match status" value="1"/>
</dbReference>
<dbReference type="GO" id="GO:0008061">
    <property type="term" value="F:chitin binding"/>
    <property type="evidence" value="ECO:0007669"/>
    <property type="project" value="InterPro"/>
</dbReference>
<reference evidence="5" key="1">
    <citation type="submission" date="2025-08" db="UniProtKB">
        <authorList>
            <consortium name="RefSeq"/>
        </authorList>
    </citation>
    <scope>IDENTIFICATION</scope>
    <source>
        <tissue evidence="5">Whole organism</tissue>
    </source>
</reference>
<evidence type="ECO:0000259" key="3">
    <source>
        <dbReference type="PROSITE" id="PS50940"/>
    </source>
</evidence>
<evidence type="ECO:0000256" key="2">
    <source>
        <dbReference type="PROSITE-ProRule" id="PRU00124"/>
    </source>
</evidence>
<dbReference type="Proteomes" id="UP000694843">
    <property type="component" value="Unplaced"/>
</dbReference>
<dbReference type="PROSITE" id="PS50940">
    <property type="entry name" value="CHIT_BIND_II"/>
    <property type="match status" value="1"/>
</dbReference>
<dbReference type="InterPro" id="IPR011330">
    <property type="entry name" value="Glyco_hydro/deAcase_b/a-brl"/>
</dbReference>
<evidence type="ECO:0000313" key="4">
    <source>
        <dbReference type="Proteomes" id="UP000694843"/>
    </source>
</evidence>
<dbReference type="InterPro" id="IPR052740">
    <property type="entry name" value="CE4"/>
</dbReference>
<proteinExistence type="predicted"/>
<feature type="domain" description="Chitin-binding type-2" evidence="3">
    <location>
        <begin position="4"/>
        <end position="78"/>
    </location>
</feature>
<evidence type="ECO:0000256" key="1">
    <source>
        <dbReference type="ARBA" id="ARBA00023157"/>
    </source>
</evidence>
<dbReference type="CDD" id="cd00112">
    <property type="entry name" value="LDLa"/>
    <property type="match status" value="1"/>
</dbReference>
<accession>A0A8B7PJM6</accession>